<dbReference type="Gene3D" id="3.30.40.10">
    <property type="entry name" value="Zinc/RING finger domain, C3HC4 (zinc finger)"/>
    <property type="match status" value="2"/>
</dbReference>
<dbReference type="EMBL" id="CACRXK020003634">
    <property type="protein sequence ID" value="CAB3999639.1"/>
    <property type="molecule type" value="Genomic_DNA"/>
</dbReference>
<comment type="caution">
    <text evidence="1">The sequence shown here is derived from an EMBL/GenBank/DDBJ whole genome shotgun (WGS) entry which is preliminary data.</text>
</comment>
<dbReference type="InterPro" id="IPR034732">
    <property type="entry name" value="EPHD"/>
</dbReference>
<evidence type="ECO:0000313" key="2">
    <source>
        <dbReference type="Proteomes" id="UP001152795"/>
    </source>
</evidence>
<dbReference type="Pfam" id="PF13771">
    <property type="entry name" value="zf-HC5HC2H"/>
    <property type="match status" value="1"/>
</dbReference>
<dbReference type="InterPro" id="IPR051188">
    <property type="entry name" value="PHD-type_Zinc_Finger"/>
</dbReference>
<dbReference type="AlphaFoldDB" id="A0A7D9E1U6"/>
<dbReference type="Proteomes" id="UP001152795">
    <property type="component" value="Unassembled WGS sequence"/>
</dbReference>
<dbReference type="PROSITE" id="PS51805">
    <property type="entry name" value="EPHD"/>
    <property type="match status" value="1"/>
</dbReference>
<protein>
    <submittedName>
        <fullName evidence="1">Uncharacterized protein</fullName>
    </submittedName>
</protein>
<organism evidence="1 2">
    <name type="scientific">Paramuricea clavata</name>
    <name type="common">Red gorgonian</name>
    <name type="synonym">Violescent sea-whip</name>
    <dbReference type="NCBI Taxonomy" id="317549"/>
    <lineage>
        <taxon>Eukaryota</taxon>
        <taxon>Metazoa</taxon>
        <taxon>Cnidaria</taxon>
        <taxon>Anthozoa</taxon>
        <taxon>Octocorallia</taxon>
        <taxon>Malacalcyonacea</taxon>
        <taxon>Plexauridae</taxon>
        <taxon>Paramuricea</taxon>
    </lineage>
</organism>
<reference evidence="1" key="1">
    <citation type="submission" date="2020-04" db="EMBL/GenBank/DDBJ databases">
        <authorList>
            <person name="Alioto T."/>
            <person name="Alioto T."/>
            <person name="Gomez Garrido J."/>
        </authorList>
    </citation>
    <scope>NUCLEOTIDE SEQUENCE</scope>
    <source>
        <strain evidence="1">A484AB</strain>
    </source>
</reference>
<dbReference type="PANTHER" id="PTHR12420">
    <property type="entry name" value="PHD FINGER PROTEIN"/>
    <property type="match status" value="1"/>
</dbReference>
<dbReference type="InterPro" id="IPR013083">
    <property type="entry name" value="Znf_RING/FYVE/PHD"/>
</dbReference>
<keyword evidence="2" id="KW-1185">Reference proteome</keyword>
<dbReference type="OrthoDB" id="512616at2759"/>
<dbReference type="InterPro" id="IPR011011">
    <property type="entry name" value="Znf_FYVE_PHD"/>
</dbReference>
<dbReference type="SUPFAM" id="SSF57903">
    <property type="entry name" value="FYVE/PHD zinc finger"/>
    <property type="match status" value="1"/>
</dbReference>
<proteinExistence type="predicted"/>
<evidence type="ECO:0000313" key="1">
    <source>
        <dbReference type="EMBL" id="CAB3999639.1"/>
    </source>
</evidence>
<dbReference type="PANTHER" id="PTHR12420:SF42">
    <property type="entry name" value="G2_M PHASE-SPECIFIC E3 UBIQUITIN-PROTEIN LIGASE"/>
    <property type="match status" value="1"/>
</dbReference>
<gene>
    <name evidence="1" type="ORF">PACLA_8A009368</name>
</gene>
<dbReference type="GO" id="GO:0005634">
    <property type="term" value="C:nucleus"/>
    <property type="evidence" value="ECO:0007669"/>
    <property type="project" value="TreeGrafter"/>
</dbReference>
<sequence>MNKRRHRRDLEFDQNVCAFCGEASDEKKCGKLFTSKLGFSVHQYCMFFSAALPQNGEDNDGFEGFLERDVLREIKRASRLKCCLCGKKGASAGCCDLHCKRGFHFSCGINQKYLFQFFGQFRAYCVDHRLHQDTPSYPSKKAKCPICLEPVQCRASTDILTTPCCKDVWFHRSCVQEQAKVSGYFFRCAVCNDNDKFVEEMKTMGIYVPDRDAAWEDGNNFAELLEKYSHCDIQSCRCPLGRKYSSDSG</sequence>
<name>A0A7D9E1U6_PARCT</name>
<accession>A0A7D9E1U6</accession>